<dbReference type="PANTHER" id="PTHR37984:SF7">
    <property type="entry name" value="INTEGRASE CATALYTIC DOMAIN-CONTAINING PROTEIN"/>
    <property type="match status" value="1"/>
</dbReference>
<dbReference type="Pfam" id="PF17919">
    <property type="entry name" value="RT_RNaseH_2"/>
    <property type="match status" value="1"/>
</dbReference>
<accession>A0ABQ9GUT0</accession>
<dbReference type="InterPro" id="IPR041577">
    <property type="entry name" value="RT_RNaseH_2"/>
</dbReference>
<feature type="domain" description="Integrase catalytic" evidence="1">
    <location>
        <begin position="223"/>
        <end position="302"/>
    </location>
</feature>
<dbReference type="InterPro" id="IPR043502">
    <property type="entry name" value="DNA/RNA_pol_sf"/>
</dbReference>
<dbReference type="InterPro" id="IPR036397">
    <property type="entry name" value="RNaseH_sf"/>
</dbReference>
<organism evidence="2 3">
    <name type="scientific">Dryococelus australis</name>
    <dbReference type="NCBI Taxonomy" id="614101"/>
    <lineage>
        <taxon>Eukaryota</taxon>
        <taxon>Metazoa</taxon>
        <taxon>Ecdysozoa</taxon>
        <taxon>Arthropoda</taxon>
        <taxon>Hexapoda</taxon>
        <taxon>Insecta</taxon>
        <taxon>Pterygota</taxon>
        <taxon>Neoptera</taxon>
        <taxon>Polyneoptera</taxon>
        <taxon>Phasmatodea</taxon>
        <taxon>Verophasmatodea</taxon>
        <taxon>Anareolatae</taxon>
        <taxon>Phasmatidae</taxon>
        <taxon>Eurycanthinae</taxon>
        <taxon>Dryococelus</taxon>
    </lineage>
</organism>
<dbReference type="SUPFAM" id="SSF56672">
    <property type="entry name" value="DNA/RNA polymerases"/>
    <property type="match status" value="1"/>
</dbReference>
<dbReference type="PANTHER" id="PTHR37984">
    <property type="entry name" value="PROTEIN CBG26694"/>
    <property type="match status" value="1"/>
</dbReference>
<sequence length="302" mass="34359">MHHKQVHSACLLQEGQLVAFASRKLIESECNLAQVEKELLAIVYGVTRFHEWIFGYHKPLVPLMKICLGNVASSSLKRLRPNCIIHMHLADLLSRLYLKDQVADDTEIDQMVHSVSTHLAITPSRRVQFEKETVKDIPCLGCQEHKKQANQIVHSYWPIRHYIFPEENLLLYKDMVIVPTKLRPQMLSLVHGHGTVASWEHHVLARFGKGCKNVCQAMEILDIPTLPYEYVSADILAFGCKNFLIITDAYSKWVGIVPLPGKNVESVVDACTTVFVVHGDPQILVTDNIPFNSREFRNFAKD</sequence>
<dbReference type="Gene3D" id="3.30.420.10">
    <property type="entry name" value="Ribonuclease H-like superfamily/Ribonuclease H"/>
    <property type="match status" value="1"/>
</dbReference>
<dbReference type="EMBL" id="JARBHB010000009">
    <property type="protein sequence ID" value="KAJ8875794.1"/>
    <property type="molecule type" value="Genomic_DNA"/>
</dbReference>
<name>A0ABQ9GUT0_9NEOP</name>
<comment type="caution">
    <text evidence="2">The sequence shown here is derived from an EMBL/GenBank/DDBJ whole genome shotgun (WGS) entry which is preliminary data.</text>
</comment>
<evidence type="ECO:0000313" key="2">
    <source>
        <dbReference type="EMBL" id="KAJ8875794.1"/>
    </source>
</evidence>
<reference evidence="2 3" key="1">
    <citation type="submission" date="2023-02" db="EMBL/GenBank/DDBJ databases">
        <title>LHISI_Scaffold_Assembly.</title>
        <authorList>
            <person name="Stuart O.P."/>
            <person name="Cleave R."/>
            <person name="Magrath M.J.L."/>
            <person name="Mikheyev A.S."/>
        </authorList>
    </citation>
    <scope>NUCLEOTIDE SEQUENCE [LARGE SCALE GENOMIC DNA]</scope>
    <source>
        <strain evidence="2">Daus_M_001</strain>
        <tissue evidence="2">Leg muscle</tissue>
    </source>
</reference>
<dbReference type="InterPro" id="IPR001584">
    <property type="entry name" value="Integrase_cat-core"/>
</dbReference>
<dbReference type="Proteomes" id="UP001159363">
    <property type="component" value="Chromosome 8"/>
</dbReference>
<protein>
    <recommendedName>
        <fullName evidence="1">Integrase catalytic domain-containing protein</fullName>
    </recommendedName>
</protein>
<keyword evidence="3" id="KW-1185">Reference proteome</keyword>
<dbReference type="InterPro" id="IPR012337">
    <property type="entry name" value="RNaseH-like_sf"/>
</dbReference>
<dbReference type="SUPFAM" id="SSF53098">
    <property type="entry name" value="Ribonuclease H-like"/>
    <property type="match status" value="1"/>
</dbReference>
<evidence type="ECO:0000259" key="1">
    <source>
        <dbReference type="PROSITE" id="PS50994"/>
    </source>
</evidence>
<gene>
    <name evidence="2" type="ORF">PR048_023693</name>
</gene>
<dbReference type="InterPro" id="IPR050951">
    <property type="entry name" value="Retrovirus_Pol_polyprotein"/>
</dbReference>
<evidence type="ECO:0000313" key="3">
    <source>
        <dbReference type="Proteomes" id="UP001159363"/>
    </source>
</evidence>
<proteinExistence type="predicted"/>
<dbReference type="PROSITE" id="PS50994">
    <property type="entry name" value="INTEGRASE"/>
    <property type="match status" value="1"/>
</dbReference>